<evidence type="ECO:0000313" key="2">
    <source>
        <dbReference type="Proteomes" id="UP000234323"/>
    </source>
</evidence>
<proteinExistence type="predicted"/>
<gene>
    <name evidence="1" type="ORF">RhiirA4_429136</name>
</gene>
<dbReference type="EMBL" id="LLXI01002630">
    <property type="protein sequence ID" value="PKY57645.1"/>
    <property type="molecule type" value="Genomic_DNA"/>
</dbReference>
<sequence length="138" mass="16045">MWTWKNIKICQIIKEYKENYGGHFAKIIKVNKIKHIQIYYNNEQDLMKAVYDSEMQENIGGGIQINELIGKDLLKDREDRREIPSTNIACASSEDDKFFEATENPTDQTVLTIETIKLNAEFSERIQTISGSAKRNRK</sequence>
<organism evidence="1 2">
    <name type="scientific">Rhizophagus irregularis</name>
    <dbReference type="NCBI Taxonomy" id="588596"/>
    <lineage>
        <taxon>Eukaryota</taxon>
        <taxon>Fungi</taxon>
        <taxon>Fungi incertae sedis</taxon>
        <taxon>Mucoromycota</taxon>
        <taxon>Glomeromycotina</taxon>
        <taxon>Glomeromycetes</taxon>
        <taxon>Glomerales</taxon>
        <taxon>Glomeraceae</taxon>
        <taxon>Rhizophagus</taxon>
    </lineage>
</organism>
<keyword evidence="2" id="KW-1185">Reference proteome</keyword>
<comment type="caution">
    <text evidence="1">The sequence shown here is derived from an EMBL/GenBank/DDBJ whole genome shotgun (WGS) entry which is preliminary data.</text>
</comment>
<dbReference type="AlphaFoldDB" id="A0A2I1HFL1"/>
<accession>A0A2I1HFL1</accession>
<dbReference type="VEuPathDB" id="FungiDB:RhiirFUN_014187"/>
<protein>
    <submittedName>
        <fullName evidence="1">Uncharacterized protein</fullName>
    </submittedName>
</protein>
<evidence type="ECO:0000313" key="1">
    <source>
        <dbReference type="EMBL" id="PKY57645.1"/>
    </source>
</evidence>
<reference evidence="1 2" key="1">
    <citation type="submission" date="2015-10" db="EMBL/GenBank/DDBJ databases">
        <title>Genome analyses suggest a sexual origin of heterokaryosis in a supposedly ancient asexual fungus.</title>
        <authorList>
            <person name="Ropars J."/>
            <person name="Sedzielewska K."/>
            <person name="Noel J."/>
            <person name="Charron P."/>
            <person name="Farinelli L."/>
            <person name="Marton T."/>
            <person name="Kruger M."/>
            <person name="Pelin A."/>
            <person name="Brachmann A."/>
            <person name="Corradi N."/>
        </authorList>
    </citation>
    <scope>NUCLEOTIDE SEQUENCE [LARGE SCALE GENOMIC DNA]</scope>
    <source>
        <strain evidence="1 2">A4</strain>
    </source>
</reference>
<dbReference type="Proteomes" id="UP000234323">
    <property type="component" value="Unassembled WGS sequence"/>
</dbReference>
<name>A0A2I1HFL1_9GLOM</name>
<dbReference type="OrthoDB" id="5603097at2759"/>